<dbReference type="InterPro" id="IPR002616">
    <property type="entry name" value="tRNA_ribo_trans-like"/>
</dbReference>
<feature type="binding site" evidence="2">
    <location>
        <position position="192"/>
    </location>
    <ligand>
        <name>substrate</name>
    </ligand>
</feature>
<dbReference type="Pfam" id="PF01702">
    <property type="entry name" value="TGT"/>
    <property type="match status" value="1"/>
</dbReference>
<feature type="binding site" evidence="2">
    <location>
        <begin position="95"/>
        <end position="99"/>
    </location>
    <ligand>
        <name>substrate</name>
    </ligand>
</feature>
<comment type="caution">
    <text evidence="4">The sequence shown here is derived from an EMBL/GenBank/DDBJ whole genome shotgun (WGS) entry which is preliminary data.</text>
</comment>
<comment type="caution">
    <text evidence="2">Lacks conserved residue(s) required for the propagation of feature annotation.</text>
</comment>
<dbReference type="InterPro" id="IPR050076">
    <property type="entry name" value="ArchSynthase1/Queuine_TRR"/>
</dbReference>
<feature type="binding site" evidence="2">
    <location>
        <position position="219"/>
    </location>
    <ligand>
        <name>substrate</name>
    </ligand>
</feature>
<dbReference type="Proteomes" id="UP001430804">
    <property type="component" value="Unassembled WGS sequence"/>
</dbReference>
<dbReference type="PANTHER" id="PTHR46499:SF1">
    <property type="entry name" value="QUEUINE TRNA-RIBOSYLTRANSFERASE"/>
    <property type="match status" value="1"/>
</dbReference>
<proteinExistence type="inferred from homology"/>
<protein>
    <recommendedName>
        <fullName evidence="2">Queuine tRNA-ribosyltransferase</fullName>
        <ecNumber evidence="2">2.4.2.29</ecNumber>
    </recommendedName>
    <alternativeName>
        <fullName evidence="2">Guanine insertion enzyme</fullName>
    </alternativeName>
    <alternativeName>
        <fullName evidence="2">tRNA-guanine transglycosylase</fullName>
    </alternativeName>
</protein>
<dbReference type="HAMAP" id="MF_00168">
    <property type="entry name" value="Q_tRNA_Tgt"/>
    <property type="match status" value="1"/>
</dbReference>
<feature type="region of interest" description="RNA binding; important for wobble base 34 recognition" evidence="2">
    <location>
        <begin position="274"/>
        <end position="278"/>
    </location>
</feature>
<dbReference type="GO" id="GO:0016757">
    <property type="term" value="F:glycosyltransferase activity"/>
    <property type="evidence" value="ECO:0007669"/>
    <property type="project" value="UniProtKB-KW"/>
</dbReference>
<comment type="pathway">
    <text evidence="2">tRNA modification; tRNA-queuosine biosynthesis.</text>
</comment>
<evidence type="ECO:0000256" key="1">
    <source>
        <dbReference type="ARBA" id="ARBA00022694"/>
    </source>
</evidence>
<evidence type="ECO:0000256" key="2">
    <source>
        <dbReference type="HAMAP-Rule" id="MF_00168"/>
    </source>
</evidence>
<comment type="catalytic activity">
    <reaction evidence="2">
        <text>7-aminomethyl-7-carbaguanine + guanosine(34) in tRNA = 7-aminomethyl-7-carbaguanosine(34) in tRNA + guanine</text>
        <dbReference type="Rhea" id="RHEA:24104"/>
        <dbReference type="Rhea" id="RHEA-COMP:10341"/>
        <dbReference type="Rhea" id="RHEA-COMP:10342"/>
        <dbReference type="ChEBI" id="CHEBI:16235"/>
        <dbReference type="ChEBI" id="CHEBI:58703"/>
        <dbReference type="ChEBI" id="CHEBI:74269"/>
        <dbReference type="ChEBI" id="CHEBI:82833"/>
        <dbReference type="EC" id="2.4.2.29"/>
    </reaction>
</comment>
<feature type="active site" description="Nucleophile" evidence="2">
    <location>
        <position position="269"/>
    </location>
</feature>
<evidence type="ECO:0000313" key="4">
    <source>
        <dbReference type="EMBL" id="MBW3098250.1"/>
    </source>
</evidence>
<name>A0ABS6WT57_9HYPH</name>
<dbReference type="InterPro" id="IPR004803">
    <property type="entry name" value="TGT"/>
</dbReference>
<feature type="binding site" evidence="2">
    <location>
        <position position="149"/>
    </location>
    <ligand>
        <name>substrate</name>
    </ligand>
</feature>
<keyword evidence="2 4" id="KW-0808">Transferase</keyword>
<feature type="region of interest" description="RNA binding" evidence="2">
    <location>
        <begin position="250"/>
        <end position="256"/>
    </location>
</feature>
<evidence type="ECO:0000259" key="3">
    <source>
        <dbReference type="Pfam" id="PF01702"/>
    </source>
</evidence>
<accession>A0ABS6WT57</accession>
<evidence type="ECO:0000313" key="5">
    <source>
        <dbReference type="Proteomes" id="UP001430804"/>
    </source>
</evidence>
<dbReference type="EMBL" id="JAHWQX010000003">
    <property type="protein sequence ID" value="MBW3098250.1"/>
    <property type="molecule type" value="Genomic_DNA"/>
</dbReference>
<reference evidence="4" key="1">
    <citation type="submission" date="2021-07" db="EMBL/GenBank/DDBJ databases">
        <title>Pseudohoeflea marina sp. nov. a polyhydroxyalcanoate-producing bacterium.</title>
        <authorList>
            <person name="Zheng W."/>
            <person name="Yu S."/>
            <person name="Huang Y."/>
        </authorList>
    </citation>
    <scope>NUCLEOTIDE SEQUENCE</scope>
    <source>
        <strain evidence="4">DP4N28-3</strain>
    </source>
</reference>
<dbReference type="NCBIfam" id="TIGR00430">
    <property type="entry name" value="Q_tRNA_tgt"/>
    <property type="match status" value="1"/>
</dbReference>
<feature type="domain" description="tRNA-guanine(15) transglycosylase-like" evidence="3">
    <location>
        <begin position="17"/>
        <end position="370"/>
    </location>
</feature>
<comment type="function">
    <text evidence="2">Catalyzes the base-exchange of a guanine (G) residue with the queuine precursor 7-aminomethyl-7-deazaguanine (PreQ1) at position 34 (anticodon wobble position) in tRNAs with GU(N) anticodons (tRNA-Asp, -Asn, -His and -Tyr). Catalysis occurs through a double-displacement mechanism. The nucleophile active site attacks the C1' of nucleotide 34 to detach the guanine base from the RNA, forming a covalent enzyme-RNA intermediate. The proton acceptor active site deprotonates the incoming PreQ1, allowing a nucleophilic attack on the C1' of the ribose to form the product. After dissociation, two additional enzymatic reactions on the tRNA convert PreQ1 to queuine (Q), resulting in the hypermodified nucleoside queuosine (7-(((4,5-cis-dihydroxy-2-cyclopenten-1-yl)amino)methyl)-7-deazaguanosine).</text>
</comment>
<organism evidence="4 5">
    <name type="scientific">Pseudohoeflea coraliihabitans</name>
    <dbReference type="NCBI Taxonomy" id="2860393"/>
    <lineage>
        <taxon>Bacteria</taxon>
        <taxon>Pseudomonadati</taxon>
        <taxon>Pseudomonadota</taxon>
        <taxon>Alphaproteobacteria</taxon>
        <taxon>Hyphomicrobiales</taxon>
        <taxon>Rhizobiaceae</taxon>
        <taxon>Pseudohoeflea</taxon>
    </lineage>
</organism>
<keyword evidence="1 2" id="KW-0819">tRNA processing</keyword>
<comment type="similarity">
    <text evidence="2">Belongs to the queuine tRNA-ribosyltransferase family.</text>
</comment>
<dbReference type="EC" id="2.4.2.29" evidence="2"/>
<dbReference type="PANTHER" id="PTHR46499">
    <property type="entry name" value="QUEUINE TRNA-RIBOSYLTRANSFERASE"/>
    <property type="match status" value="1"/>
</dbReference>
<sequence>MQSTPSFAFDVLARDGAARRGRIVMPRGEIRTPAFMPVGTGGTVKGMYMDQVRDLGADIILGNTYHLMLRPGAERMARLGGLHEFARWPGPILTDSGGFQVMSLSSLRKLSESGVTFQSHIDGSKHEMTPERSIEIQGLLDSDIQMQLDECVALPASAAEIERAMELSLRWAERCKRAFGDQPGKAMFGIVQGGDNAGLRERSARVLSDLDLKGYAVGGLAVGEPQQVMLDMLAVTCPLLPEEKPRYLMGVGTPDDLLKSVAKGIDMFDCVMPTRAGRHGLAYTRHGKINLKNARHAEDHRPLDADSACPATRDYSRAYLHHLVRSNEMLGMMLLTWNNLAYYQDLMAGTRAAIEAGRFADFTAEMQAGWARGDLPPL</sequence>
<feature type="active site" description="Proton acceptor" evidence="2">
    <location>
        <position position="95"/>
    </location>
</feature>
<dbReference type="NCBIfam" id="TIGR00449">
    <property type="entry name" value="tgt_general"/>
    <property type="match status" value="1"/>
</dbReference>
<keyword evidence="2" id="KW-0671">Queuosine biosynthesis</keyword>
<comment type="subunit">
    <text evidence="2">Homodimer. Within each dimer, one monomer is responsible for RNA recognition and catalysis, while the other monomer binds to the replacement base PreQ1.</text>
</comment>
<gene>
    <name evidence="2 4" type="primary">tgt</name>
    <name evidence="4" type="ORF">KY465_13270</name>
</gene>
<dbReference type="RefSeq" id="WP_219202766.1">
    <property type="nucleotide sequence ID" value="NZ_JAHWQX010000003.1"/>
</dbReference>
<keyword evidence="2 4" id="KW-0328">Glycosyltransferase</keyword>
<keyword evidence="5" id="KW-1185">Reference proteome</keyword>